<evidence type="ECO:0000313" key="2">
    <source>
        <dbReference type="Proteomes" id="UP000729402"/>
    </source>
</evidence>
<sequence>MQDAAWEIRRMRMWPVARGQGPTMDAVDGVGRSNQGSGRKVAGGTLLAARFVDASCCSFYGCCLLLGREMGKKMKTDSMTNGSTYDRWVP</sequence>
<organism evidence="1 2">
    <name type="scientific">Zizania palustris</name>
    <name type="common">Northern wild rice</name>
    <dbReference type="NCBI Taxonomy" id="103762"/>
    <lineage>
        <taxon>Eukaryota</taxon>
        <taxon>Viridiplantae</taxon>
        <taxon>Streptophyta</taxon>
        <taxon>Embryophyta</taxon>
        <taxon>Tracheophyta</taxon>
        <taxon>Spermatophyta</taxon>
        <taxon>Magnoliopsida</taxon>
        <taxon>Liliopsida</taxon>
        <taxon>Poales</taxon>
        <taxon>Poaceae</taxon>
        <taxon>BOP clade</taxon>
        <taxon>Oryzoideae</taxon>
        <taxon>Oryzeae</taxon>
        <taxon>Zizaniinae</taxon>
        <taxon>Zizania</taxon>
    </lineage>
</organism>
<reference evidence="1" key="1">
    <citation type="journal article" date="2021" name="bioRxiv">
        <title>Whole Genome Assembly and Annotation of Northern Wild Rice, Zizania palustris L., Supports a Whole Genome Duplication in the Zizania Genus.</title>
        <authorList>
            <person name="Haas M."/>
            <person name="Kono T."/>
            <person name="Macchietto M."/>
            <person name="Millas R."/>
            <person name="McGilp L."/>
            <person name="Shao M."/>
            <person name="Duquette J."/>
            <person name="Hirsch C.N."/>
            <person name="Kimball J."/>
        </authorList>
    </citation>
    <scope>NUCLEOTIDE SEQUENCE</scope>
    <source>
        <tissue evidence="1">Fresh leaf tissue</tissue>
    </source>
</reference>
<gene>
    <name evidence="1" type="ORF">GUJ93_ZPchr0005g16154</name>
</gene>
<keyword evidence="2" id="KW-1185">Reference proteome</keyword>
<reference evidence="1" key="2">
    <citation type="submission" date="2021-02" db="EMBL/GenBank/DDBJ databases">
        <authorList>
            <person name="Kimball J.A."/>
            <person name="Haas M.W."/>
            <person name="Macchietto M."/>
            <person name="Kono T."/>
            <person name="Duquette J."/>
            <person name="Shao M."/>
        </authorList>
    </citation>
    <scope>NUCLEOTIDE SEQUENCE</scope>
    <source>
        <tissue evidence="1">Fresh leaf tissue</tissue>
    </source>
</reference>
<evidence type="ECO:0000313" key="1">
    <source>
        <dbReference type="EMBL" id="KAG8066870.1"/>
    </source>
</evidence>
<dbReference type="EMBL" id="JAAALK010000284">
    <property type="protein sequence ID" value="KAG8066870.1"/>
    <property type="molecule type" value="Genomic_DNA"/>
</dbReference>
<accession>A0A8J5VGV6</accession>
<proteinExistence type="predicted"/>
<protein>
    <submittedName>
        <fullName evidence="1">Uncharacterized protein</fullName>
    </submittedName>
</protein>
<name>A0A8J5VGV6_ZIZPA</name>
<comment type="caution">
    <text evidence="1">The sequence shown here is derived from an EMBL/GenBank/DDBJ whole genome shotgun (WGS) entry which is preliminary data.</text>
</comment>
<dbReference type="AlphaFoldDB" id="A0A8J5VGV6"/>
<dbReference type="Proteomes" id="UP000729402">
    <property type="component" value="Unassembled WGS sequence"/>
</dbReference>